<evidence type="ECO:0000256" key="1">
    <source>
        <dbReference type="ARBA" id="ARBA00022490"/>
    </source>
</evidence>
<feature type="domain" description="Methyltransferase" evidence="6">
    <location>
        <begin position="63"/>
        <end position="192"/>
    </location>
</feature>
<sequence>MSADDLQPSKLGTKQHWDDVYQREVANFTETGDEGEVWFGEDSVEKMVDWAAEHVPPASQPFVLEVGSGNGALLFSLSEVGYDASRLAGIDYSPDAVTLARLVAANRGAERITFTVCDFLADVPVGLDGRPGWSGGWDLLLDKGTYDAIALGEKDEDGKSPVSGYPARVAALLRPGGHFLITSCNFTEEELRAGFATPETRLVYHSRIKFPSFSFGGHSGNVYSSVAFQKASLPP</sequence>
<dbReference type="eggNOG" id="KOG1271">
    <property type="taxonomic scope" value="Eukaryota"/>
</dbReference>
<accession>W4KBN8</accession>
<gene>
    <name evidence="5" type="primary">EFM4</name>
    <name evidence="7" type="ORF">HETIRDRAFT_450856</name>
</gene>
<protein>
    <recommendedName>
        <fullName evidence="5">Protein-lysine N-methyltransferase EFM4</fullName>
        <ecNumber evidence="5">2.1.1.-</ecNumber>
    </recommendedName>
    <alternativeName>
        <fullName evidence="5">Elongation factor methyltransferase 4</fullName>
    </alternativeName>
</protein>
<dbReference type="HOGENOM" id="CLU_044783_1_0_1"/>
<dbReference type="InterPro" id="IPR029063">
    <property type="entry name" value="SAM-dependent_MTases_sf"/>
</dbReference>
<dbReference type="FunCoup" id="W4KBN8">
    <property type="interactions" value="451"/>
</dbReference>
<dbReference type="Proteomes" id="UP000030671">
    <property type="component" value="Unassembled WGS sequence"/>
</dbReference>
<evidence type="ECO:0000313" key="8">
    <source>
        <dbReference type="Proteomes" id="UP000030671"/>
    </source>
</evidence>
<dbReference type="RefSeq" id="XP_009545482.1">
    <property type="nucleotide sequence ID" value="XM_009547187.1"/>
</dbReference>
<dbReference type="CDD" id="cd02440">
    <property type="entry name" value="AdoMet_MTases"/>
    <property type="match status" value="1"/>
</dbReference>
<dbReference type="Pfam" id="PF13847">
    <property type="entry name" value="Methyltransf_31"/>
    <property type="match status" value="1"/>
</dbReference>
<reference evidence="7 8" key="1">
    <citation type="journal article" date="2012" name="New Phytol.">
        <title>Insight into trade-off between wood decay and parasitism from the genome of a fungal forest pathogen.</title>
        <authorList>
            <person name="Olson A."/>
            <person name="Aerts A."/>
            <person name="Asiegbu F."/>
            <person name="Belbahri L."/>
            <person name="Bouzid O."/>
            <person name="Broberg A."/>
            <person name="Canback B."/>
            <person name="Coutinho P.M."/>
            <person name="Cullen D."/>
            <person name="Dalman K."/>
            <person name="Deflorio G."/>
            <person name="van Diepen L.T."/>
            <person name="Dunand C."/>
            <person name="Duplessis S."/>
            <person name="Durling M."/>
            <person name="Gonthier P."/>
            <person name="Grimwood J."/>
            <person name="Fossdal C.G."/>
            <person name="Hansson D."/>
            <person name="Henrissat B."/>
            <person name="Hietala A."/>
            <person name="Himmelstrand K."/>
            <person name="Hoffmeister D."/>
            <person name="Hogberg N."/>
            <person name="James T.Y."/>
            <person name="Karlsson M."/>
            <person name="Kohler A."/>
            <person name="Kues U."/>
            <person name="Lee Y.H."/>
            <person name="Lin Y.C."/>
            <person name="Lind M."/>
            <person name="Lindquist E."/>
            <person name="Lombard V."/>
            <person name="Lucas S."/>
            <person name="Lunden K."/>
            <person name="Morin E."/>
            <person name="Murat C."/>
            <person name="Park J."/>
            <person name="Raffaello T."/>
            <person name="Rouze P."/>
            <person name="Salamov A."/>
            <person name="Schmutz J."/>
            <person name="Solheim H."/>
            <person name="Stahlberg J."/>
            <person name="Velez H."/>
            <person name="de Vries R.P."/>
            <person name="Wiebenga A."/>
            <person name="Woodward S."/>
            <person name="Yakovlev I."/>
            <person name="Garbelotto M."/>
            <person name="Martin F."/>
            <person name="Grigoriev I.V."/>
            <person name="Stenlid J."/>
        </authorList>
    </citation>
    <scope>NUCLEOTIDE SEQUENCE [LARGE SCALE GENOMIC DNA]</scope>
    <source>
        <strain evidence="7 8">TC 32-1</strain>
    </source>
</reference>
<comment type="subcellular location">
    <subcellularLocation>
        <location evidence="5">Cytoplasm</location>
    </subcellularLocation>
</comment>
<dbReference type="GO" id="GO:0016192">
    <property type="term" value="P:vesicle-mediated transport"/>
    <property type="evidence" value="ECO:0007669"/>
    <property type="project" value="UniProtKB-UniRule"/>
</dbReference>
<dbReference type="KEGG" id="hir:HETIRDRAFT_450856"/>
<dbReference type="Gene3D" id="3.40.50.150">
    <property type="entry name" value="Vaccinia Virus protein VP39"/>
    <property type="match status" value="1"/>
</dbReference>
<dbReference type="EMBL" id="KI925457">
    <property type="protein sequence ID" value="ETW83203.1"/>
    <property type="molecule type" value="Genomic_DNA"/>
</dbReference>
<evidence type="ECO:0000256" key="4">
    <source>
        <dbReference type="ARBA" id="ARBA00022691"/>
    </source>
</evidence>
<evidence type="ECO:0000259" key="6">
    <source>
        <dbReference type="Pfam" id="PF13847"/>
    </source>
</evidence>
<dbReference type="STRING" id="747525.W4KBN8"/>
<dbReference type="InterPro" id="IPR026635">
    <property type="entry name" value="Efm4/METTL10"/>
</dbReference>
<dbReference type="GO" id="GO:0005737">
    <property type="term" value="C:cytoplasm"/>
    <property type="evidence" value="ECO:0007669"/>
    <property type="project" value="UniProtKB-SubCell"/>
</dbReference>
<dbReference type="AlphaFoldDB" id="W4KBN8"/>
<dbReference type="PANTHER" id="PTHR12843:SF5">
    <property type="entry name" value="EEF1A LYSINE METHYLTRANSFERASE 2"/>
    <property type="match status" value="1"/>
</dbReference>
<dbReference type="SUPFAM" id="SSF53335">
    <property type="entry name" value="S-adenosyl-L-methionine-dependent methyltransferases"/>
    <property type="match status" value="1"/>
</dbReference>
<dbReference type="GO" id="GO:0032259">
    <property type="term" value="P:methylation"/>
    <property type="evidence" value="ECO:0007669"/>
    <property type="project" value="UniProtKB-KW"/>
</dbReference>
<dbReference type="InterPro" id="IPR025714">
    <property type="entry name" value="Methyltranfer_dom"/>
</dbReference>
<evidence type="ECO:0000256" key="3">
    <source>
        <dbReference type="ARBA" id="ARBA00022679"/>
    </source>
</evidence>
<dbReference type="InParanoid" id="W4KBN8"/>
<proteinExistence type="inferred from homology"/>
<dbReference type="HAMAP" id="MF_03188">
    <property type="entry name" value="Methyltr_EFM4"/>
    <property type="match status" value="1"/>
</dbReference>
<keyword evidence="4 5" id="KW-0949">S-adenosyl-L-methionine</keyword>
<comment type="function">
    <text evidence="5">S-adenosyl-L-methionine-dependent protein-lysine N-methyltransferase that mono- and dimethylates elongation factor 1-alpha at 'Lys-316'. May play a role in intracellular transport.</text>
</comment>
<evidence type="ECO:0000256" key="5">
    <source>
        <dbReference type="HAMAP-Rule" id="MF_03188"/>
    </source>
</evidence>
<dbReference type="EC" id="2.1.1.-" evidence="5"/>
<comment type="similarity">
    <text evidence="5">Belongs to the class I-like SAM-binding methyltransferase superfamily. EFM4 family.</text>
</comment>
<name>W4KBN8_HETIT</name>
<keyword evidence="2 5" id="KW-0489">Methyltransferase</keyword>
<dbReference type="GeneID" id="20676084"/>
<evidence type="ECO:0000313" key="7">
    <source>
        <dbReference type="EMBL" id="ETW83203.1"/>
    </source>
</evidence>
<dbReference type="GO" id="GO:0016279">
    <property type="term" value="F:protein-lysine N-methyltransferase activity"/>
    <property type="evidence" value="ECO:0007669"/>
    <property type="project" value="UniProtKB-UniRule"/>
</dbReference>
<keyword evidence="5" id="KW-0813">Transport</keyword>
<evidence type="ECO:0000256" key="2">
    <source>
        <dbReference type="ARBA" id="ARBA00022603"/>
    </source>
</evidence>
<organism evidence="7 8">
    <name type="scientific">Heterobasidion irregulare (strain TC 32-1)</name>
    <dbReference type="NCBI Taxonomy" id="747525"/>
    <lineage>
        <taxon>Eukaryota</taxon>
        <taxon>Fungi</taxon>
        <taxon>Dikarya</taxon>
        <taxon>Basidiomycota</taxon>
        <taxon>Agaricomycotina</taxon>
        <taxon>Agaricomycetes</taxon>
        <taxon>Russulales</taxon>
        <taxon>Bondarzewiaceae</taxon>
        <taxon>Heterobasidion</taxon>
        <taxon>Heterobasidion annosum species complex</taxon>
    </lineage>
</organism>
<dbReference type="PANTHER" id="PTHR12843">
    <property type="entry name" value="PROTEIN-LYSINE N-METHYLTRANSFERASE METTL10"/>
    <property type="match status" value="1"/>
</dbReference>
<dbReference type="OrthoDB" id="10069295at2759"/>
<keyword evidence="3 5" id="KW-0808">Transferase</keyword>
<keyword evidence="1 5" id="KW-0963">Cytoplasm</keyword>
<keyword evidence="8" id="KW-1185">Reference proteome</keyword>